<protein>
    <recommendedName>
        <fullName evidence="2">DUF7973 domain-containing protein</fullName>
    </recommendedName>
</protein>
<organism evidence="3 4">
    <name type="scientific">Petrocella atlantisensis</name>
    <dbReference type="NCBI Taxonomy" id="2173034"/>
    <lineage>
        <taxon>Bacteria</taxon>
        <taxon>Bacillati</taxon>
        <taxon>Bacillota</taxon>
        <taxon>Clostridia</taxon>
        <taxon>Lachnospirales</taxon>
        <taxon>Vallitaleaceae</taxon>
        <taxon>Petrocella</taxon>
    </lineage>
</organism>
<dbReference type="EMBL" id="LR130778">
    <property type="protein sequence ID" value="VDN46582.1"/>
    <property type="molecule type" value="Genomic_DNA"/>
</dbReference>
<feature type="transmembrane region" description="Helical" evidence="1">
    <location>
        <begin position="196"/>
        <end position="215"/>
    </location>
</feature>
<dbReference type="Pfam" id="PF25928">
    <property type="entry name" value="DUF7973"/>
    <property type="match status" value="2"/>
</dbReference>
<dbReference type="OrthoDB" id="4484645at2"/>
<evidence type="ECO:0000313" key="4">
    <source>
        <dbReference type="Proteomes" id="UP000279029"/>
    </source>
</evidence>
<dbReference type="Proteomes" id="UP000279029">
    <property type="component" value="Chromosome"/>
</dbReference>
<dbReference type="AlphaFoldDB" id="A0A3P7RV05"/>
<feature type="transmembrane region" description="Helical" evidence="1">
    <location>
        <begin position="99"/>
        <end position="118"/>
    </location>
</feature>
<keyword evidence="1" id="KW-0812">Transmembrane</keyword>
<name>A0A3P7RV05_9FIRM</name>
<feature type="transmembrane region" description="Helical" evidence="1">
    <location>
        <begin position="169"/>
        <end position="189"/>
    </location>
</feature>
<evidence type="ECO:0000259" key="2">
    <source>
        <dbReference type="Pfam" id="PF25928"/>
    </source>
</evidence>
<keyword evidence="1" id="KW-1133">Transmembrane helix</keyword>
<feature type="transmembrane region" description="Helical" evidence="1">
    <location>
        <begin position="55"/>
        <end position="74"/>
    </location>
</feature>
<accession>A0A3P7RV05</accession>
<gene>
    <name evidence="3" type="ORF">PATL70BA_0715</name>
</gene>
<sequence>MTLLHLLISFGGGVFAATIGALGAFIFVGFTGLVGIGTILAGGEATILNDIAFGSYLGPHIAFAGGVAAVAFAANKKKLMGDANGTDIVAPMFGLGDPTVLLVGGIFGSLGYAINYLLSSVLAVQTDTIALTVVISGLIVRLVFGKTGLIGTFDGSKGDVRRYFPEGKFFLFMLILAAGLGLVVSNMAIALNIAAIGFTISAASLIFAEMGLPVPGTHHITMVAGLAAVSSGDPYIGMAFGILSMIVGEVFTLVFNSHNDTHIDPPAGAIFICSFIVLAIF</sequence>
<keyword evidence="4" id="KW-1185">Reference proteome</keyword>
<dbReference type="KEGG" id="cbar:PATL70BA_0715"/>
<reference evidence="3 4" key="1">
    <citation type="submission" date="2018-09" db="EMBL/GenBank/DDBJ databases">
        <authorList>
            <person name="Postec A."/>
        </authorList>
    </citation>
    <scope>NUCLEOTIDE SEQUENCE [LARGE SCALE GENOMIC DNA]</scope>
    <source>
        <strain evidence="3">70B-A</strain>
    </source>
</reference>
<keyword evidence="1" id="KW-0472">Membrane</keyword>
<feature type="domain" description="DUF7973" evidence="2">
    <location>
        <begin position="180"/>
        <end position="277"/>
    </location>
</feature>
<feature type="transmembrane region" description="Helical" evidence="1">
    <location>
        <begin position="235"/>
        <end position="256"/>
    </location>
</feature>
<dbReference type="InterPro" id="IPR058279">
    <property type="entry name" value="DUF7973"/>
</dbReference>
<evidence type="ECO:0000256" key="1">
    <source>
        <dbReference type="SAM" id="Phobius"/>
    </source>
</evidence>
<feature type="domain" description="DUF7973" evidence="2">
    <location>
        <begin position="4"/>
        <end position="156"/>
    </location>
</feature>
<proteinExistence type="predicted"/>
<feature type="transmembrane region" description="Helical" evidence="1">
    <location>
        <begin position="26"/>
        <end position="43"/>
    </location>
</feature>
<feature type="transmembrane region" description="Helical" evidence="1">
    <location>
        <begin position="130"/>
        <end position="149"/>
    </location>
</feature>
<evidence type="ECO:0000313" key="3">
    <source>
        <dbReference type="EMBL" id="VDN46582.1"/>
    </source>
</evidence>